<evidence type="ECO:0000256" key="3">
    <source>
        <dbReference type="ARBA" id="ARBA00022679"/>
    </source>
</evidence>
<dbReference type="OMA" id="VYPAPWI"/>
<evidence type="ECO:0000313" key="11">
    <source>
        <dbReference type="Proteomes" id="UP000002872"/>
    </source>
</evidence>
<evidence type="ECO:0000256" key="7">
    <source>
        <dbReference type="ARBA" id="ARBA00023264"/>
    </source>
</evidence>
<dbReference type="InterPro" id="IPR014729">
    <property type="entry name" value="Rossmann-like_a/b/a_fold"/>
</dbReference>
<name>I3EHV5_NEMP3</name>
<dbReference type="InterPro" id="IPR045049">
    <property type="entry name" value="Pcy1-like"/>
</dbReference>
<evidence type="ECO:0000256" key="8">
    <source>
        <dbReference type="ARBA" id="ARBA00026101"/>
    </source>
</evidence>
<dbReference type="STRING" id="935791.I3EHV5"/>
<protein>
    <recommendedName>
        <fullName evidence="8">choline-phosphate cytidylyltransferase</fullName>
        <ecNumber evidence="8">2.7.7.15</ecNumber>
    </recommendedName>
</protein>
<keyword evidence="11" id="KW-1185">Reference proteome</keyword>
<dbReference type="InParanoid" id="I3EHV5"/>
<feature type="non-terminal residue" evidence="10">
    <location>
        <position position="1"/>
    </location>
</feature>
<evidence type="ECO:0000256" key="6">
    <source>
        <dbReference type="ARBA" id="ARBA00023209"/>
    </source>
</evidence>
<dbReference type="AlphaFoldDB" id="I3EHV5"/>
<dbReference type="CDD" id="cd02174">
    <property type="entry name" value="CCT"/>
    <property type="match status" value="1"/>
</dbReference>
<dbReference type="PANTHER" id="PTHR10739:SF13">
    <property type="entry name" value="CHOLINE-PHOSPHATE CYTIDYLYLTRANSFERASE"/>
    <property type="match status" value="1"/>
</dbReference>
<evidence type="ECO:0000259" key="9">
    <source>
        <dbReference type="Pfam" id="PF01467"/>
    </source>
</evidence>
<dbReference type="EC" id="2.7.7.15" evidence="8"/>
<dbReference type="FunCoup" id="I3EHV5">
    <property type="interactions" value="63"/>
</dbReference>
<sequence length="215" mass="25233">MNRKGRSKKGKVRVYSDGIFDLFHIGHMRMLEQIRKQFPSAHIVVGVCSDADTHKHKGMTVMTMEERVESIRHCRWVDEIIKDAPWVITREFLEENKIDFVAHDGDAYATDGHEDVYKEVKEMGIFVETKRTEGISTSQLITRILREYEIFLKRNIVRGVTSKELNISKFTEKRIQFSATLEDQLVKLRDKIKDISEIWDSAAVEIKKRFVELFR</sequence>
<dbReference type="Gene3D" id="3.40.50.620">
    <property type="entry name" value="HUPs"/>
    <property type="match status" value="1"/>
</dbReference>
<dbReference type="PANTHER" id="PTHR10739">
    <property type="entry name" value="CYTIDYLYLTRANSFERASE"/>
    <property type="match status" value="1"/>
</dbReference>
<dbReference type="HOGENOM" id="CLU_034585_1_1_1"/>
<organism evidence="10 11">
    <name type="scientific">Nematocida parisii (strain ERTm3)</name>
    <name type="common">Nematode killer fungus</name>
    <dbReference type="NCBI Taxonomy" id="935791"/>
    <lineage>
        <taxon>Eukaryota</taxon>
        <taxon>Fungi</taxon>
        <taxon>Fungi incertae sedis</taxon>
        <taxon>Microsporidia</taxon>
        <taxon>Nematocida</taxon>
    </lineage>
</organism>
<evidence type="ECO:0000256" key="5">
    <source>
        <dbReference type="ARBA" id="ARBA00023098"/>
    </source>
</evidence>
<keyword evidence="7" id="KW-1208">Phospholipid metabolism</keyword>
<keyword evidence="6" id="KW-0594">Phospholipid biosynthesis</keyword>
<evidence type="ECO:0000256" key="2">
    <source>
        <dbReference type="ARBA" id="ARBA00022516"/>
    </source>
</evidence>
<dbReference type="InterPro" id="IPR004821">
    <property type="entry name" value="Cyt_trans-like"/>
</dbReference>
<evidence type="ECO:0000256" key="4">
    <source>
        <dbReference type="ARBA" id="ARBA00022695"/>
    </source>
</evidence>
<dbReference type="OrthoDB" id="17102at2759"/>
<keyword evidence="5" id="KW-0443">Lipid metabolism</keyword>
<evidence type="ECO:0000313" key="10">
    <source>
        <dbReference type="EMBL" id="EIJ88802.1"/>
    </source>
</evidence>
<gene>
    <name evidence="10" type="ORF">NEQG_00621</name>
</gene>
<keyword evidence="4 10" id="KW-0548">Nucleotidyltransferase</keyword>
<dbReference type="NCBIfam" id="TIGR00125">
    <property type="entry name" value="cyt_tran_rel"/>
    <property type="match status" value="1"/>
</dbReference>
<dbReference type="Proteomes" id="UP000002872">
    <property type="component" value="Unassembled WGS sequence"/>
</dbReference>
<proteinExistence type="inferred from homology"/>
<reference evidence="10" key="1">
    <citation type="submission" date="2011-01" db="EMBL/GenBank/DDBJ databases">
        <title>The Genome Sequence of Nematocida parisii strain ERTm3.</title>
        <authorList>
            <consortium name="The Broad Institute Genome Sequencing Platform"/>
            <consortium name="The Broad Institute Genome Sequencing Center for Infectious Disease"/>
            <person name="Cuomo C."/>
            <person name="Troemel E."/>
            <person name="Young S.K."/>
            <person name="Zeng Q."/>
            <person name="Gargeya S."/>
            <person name="Fitzgerald M."/>
            <person name="Haas B."/>
            <person name="Abouelleil A."/>
            <person name="Alvarado L."/>
            <person name="Arachchi H.M."/>
            <person name="Berlin A."/>
            <person name="Chapman S.B."/>
            <person name="Gearin G."/>
            <person name="Goldberg J."/>
            <person name="Griggs A."/>
            <person name="Gujja S."/>
            <person name="Hansen M."/>
            <person name="Heiman D."/>
            <person name="Howarth C."/>
            <person name="Larimer J."/>
            <person name="Lui A."/>
            <person name="MacDonald P.J.P."/>
            <person name="McCowen C."/>
            <person name="Montmayeur A."/>
            <person name="Murphy C."/>
            <person name="Neiman D."/>
            <person name="Pearson M."/>
            <person name="Priest M."/>
            <person name="Roberts A."/>
            <person name="Saif S."/>
            <person name="Shea T."/>
            <person name="Sisk P."/>
            <person name="Stolte C."/>
            <person name="Sykes S."/>
            <person name="Wortman J."/>
            <person name="Nusbaum C."/>
            <person name="Birren B."/>
        </authorList>
    </citation>
    <scope>NUCLEOTIDE SEQUENCE</scope>
    <source>
        <strain evidence="10">ERTm3</strain>
    </source>
</reference>
<dbReference type="EMBL" id="GL870877">
    <property type="protein sequence ID" value="EIJ88802.1"/>
    <property type="molecule type" value="Genomic_DNA"/>
</dbReference>
<keyword evidence="3 10" id="KW-0808">Transferase</keyword>
<dbReference type="Pfam" id="PF01467">
    <property type="entry name" value="CTP_transf_like"/>
    <property type="match status" value="1"/>
</dbReference>
<dbReference type="InterPro" id="IPR041723">
    <property type="entry name" value="CCT"/>
</dbReference>
<feature type="domain" description="Cytidyltransferase-like" evidence="9">
    <location>
        <begin position="17"/>
        <end position="143"/>
    </location>
</feature>
<accession>I3EHV5</accession>
<dbReference type="GO" id="GO:0004105">
    <property type="term" value="F:choline-phosphate cytidylyltransferase activity"/>
    <property type="evidence" value="ECO:0007669"/>
    <property type="project" value="UniProtKB-EC"/>
</dbReference>
<dbReference type="SUPFAM" id="SSF52374">
    <property type="entry name" value="Nucleotidylyl transferase"/>
    <property type="match status" value="1"/>
</dbReference>
<keyword evidence="2" id="KW-0444">Lipid biosynthesis</keyword>
<dbReference type="GO" id="GO:0031210">
    <property type="term" value="F:phosphatidylcholine binding"/>
    <property type="evidence" value="ECO:0007669"/>
    <property type="project" value="TreeGrafter"/>
</dbReference>
<comment type="similarity">
    <text evidence="1">Belongs to the cytidylyltransferase family.</text>
</comment>
<evidence type="ECO:0000256" key="1">
    <source>
        <dbReference type="ARBA" id="ARBA00010101"/>
    </source>
</evidence>
<dbReference type="VEuPathDB" id="MicrosporidiaDB:NEQG_00621"/>